<evidence type="ECO:0000313" key="1">
    <source>
        <dbReference type="EMBL" id="KPM30708.1"/>
    </source>
</evidence>
<dbReference type="Proteomes" id="UP000050280">
    <property type="component" value="Unassembled WGS sequence"/>
</dbReference>
<accession>A0A0N8H3J0</accession>
<reference evidence="1 2" key="1">
    <citation type="submission" date="2015-09" db="EMBL/GenBank/DDBJ databases">
        <title>Genome sequence of the marine flavobacterium Croceitalea dokdonensis DOKDO 023 that contains proton- and sodium-pumping rhodopsins.</title>
        <authorList>
            <person name="Kwon S.-K."/>
            <person name="Lee H.K."/>
            <person name="Kwak M.-J."/>
            <person name="Kim J.F."/>
        </authorList>
    </citation>
    <scope>NUCLEOTIDE SEQUENCE [LARGE SCALE GENOMIC DNA]</scope>
    <source>
        <strain evidence="1 2">DOKDO 023</strain>
    </source>
</reference>
<proteinExistence type="predicted"/>
<gene>
    <name evidence="1" type="ORF">I595_3205</name>
</gene>
<protein>
    <submittedName>
        <fullName evidence="1">Uncharacterized protein</fullName>
    </submittedName>
</protein>
<dbReference type="AlphaFoldDB" id="A0A0N8H3J0"/>
<sequence length="55" mass="6615">MKGSFRVCVFKTVSLIQYFLNTQTVLTTQRTIHEAKQKEQIGDFHFMMYWLRISL</sequence>
<evidence type="ECO:0000313" key="2">
    <source>
        <dbReference type="Proteomes" id="UP000050280"/>
    </source>
</evidence>
<comment type="caution">
    <text evidence="1">The sequence shown here is derived from an EMBL/GenBank/DDBJ whole genome shotgun (WGS) entry which is preliminary data.</text>
</comment>
<name>A0A0N8H3J0_9FLAO</name>
<keyword evidence="2" id="KW-1185">Reference proteome</keyword>
<organism evidence="1 2">
    <name type="scientific">Croceitalea dokdonensis DOKDO 023</name>
    <dbReference type="NCBI Taxonomy" id="1300341"/>
    <lineage>
        <taxon>Bacteria</taxon>
        <taxon>Pseudomonadati</taxon>
        <taxon>Bacteroidota</taxon>
        <taxon>Flavobacteriia</taxon>
        <taxon>Flavobacteriales</taxon>
        <taxon>Flavobacteriaceae</taxon>
        <taxon>Croceitalea</taxon>
    </lineage>
</organism>
<dbReference type="STRING" id="1300341.I595_3205"/>
<dbReference type="EMBL" id="LDJX01000007">
    <property type="protein sequence ID" value="KPM30708.1"/>
    <property type="molecule type" value="Genomic_DNA"/>
</dbReference>